<keyword evidence="4" id="KW-1185">Reference proteome</keyword>
<reference evidence="3 4" key="1">
    <citation type="journal article" date="2018" name="Evol. Lett.">
        <title>Horizontal gene cluster transfer increased hallucinogenic mushroom diversity.</title>
        <authorList>
            <person name="Reynolds H.T."/>
            <person name="Vijayakumar V."/>
            <person name="Gluck-Thaler E."/>
            <person name="Korotkin H.B."/>
            <person name="Matheny P.B."/>
            <person name="Slot J.C."/>
        </authorList>
    </citation>
    <scope>NUCLEOTIDE SEQUENCE [LARGE SCALE GENOMIC DNA]</scope>
    <source>
        <strain evidence="3 4">SRW20</strain>
    </source>
</reference>
<dbReference type="PANTHER" id="PTHR47432:SF1">
    <property type="entry name" value="CELL WALL ASSEMBLY REGULATOR SMI1"/>
    <property type="match status" value="1"/>
</dbReference>
<dbReference type="AlphaFoldDB" id="A0A409YSL3"/>
<dbReference type="Proteomes" id="UP000284706">
    <property type="component" value="Unassembled WGS sequence"/>
</dbReference>
<evidence type="ECO:0000259" key="2">
    <source>
        <dbReference type="SMART" id="SM00860"/>
    </source>
</evidence>
<feature type="region of interest" description="Disordered" evidence="1">
    <location>
        <begin position="43"/>
        <end position="69"/>
    </location>
</feature>
<name>A0A409YSL3_9AGAR</name>
<feature type="compositionally biased region" description="Low complexity" evidence="1">
    <location>
        <begin position="715"/>
        <end position="727"/>
    </location>
</feature>
<dbReference type="InterPro" id="IPR018958">
    <property type="entry name" value="Knr4/Smi1-like_dom"/>
</dbReference>
<dbReference type="PANTHER" id="PTHR47432">
    <property type="entry name" value="CELL WALL ASSEMBLY REGULATOR SMI1"/>
    <property type="match status" value="1"/>
</dbReference>
<dbReference type="STRING" id="231916.A0A409YSL3"/>
<dbReference type="Pfam" id="PF09346">
    <property type="entry name" value="SMI1_KNR4"/>
    <property type="match status" value="1"/>
</dbReference>
<dbReference type="OrthoDB" id="2305498at2759"/>
<sequence length="756" mass="81551">MGWLSSLFSSFDSNSSQRSRKGQVFSSTHEAFSLPTSSPVYNSHPDAFNPDVLNTPDPESARSPGSYTYPPPGPAAYGYIPSSAKRYFRSLTYDVALHNLLFALNENDDSSGFIARPASSSLLPTHMDPMHTPLSSPPNYPPLSKTWARIRAWLSREYPELGDTLNYGILPQDLAEIEMQFGFALPAVVRESYLCVDGQEAESAAGCSEGLFFGLTLLPLENVLEEWRFWREVDLDPTTGANEELRQHMQSIPPGWIRREYSQRGWIPLVADKVGNYLGVDLNPGEQGSVGQIIVFGRDFDTKVVMWRGDGLTGWAKWLASFVEELESGEGFEIGAADTSEGSEDEVGYEGYFYDGHGRGQGDGGGDTGSGGGLRLTGEYRGWNVLEAWADRSLRKWVESGVITEEVLAPIDEEARKEERQDLDIVELSMQGPGAVEVAIPVLRSSHEQIPSPTIDALNATNSQPSSSKLSPSPLPIISVTKPPAPRPVALPTPQDIAPAPSPPESRHSSVDNLDEDLESGERMNGLPLPEMAEDVGLVSATRRTGKSKSPIRRETSDASGSALPMSPPPPMLPRSTHNINASLSSPPPIIPDLLADGPLVDEPLTSEEPAVLLEEPLPIQPSTDTRTTNEVAPVPAQIEVEQVEEDAEPETTIRLVGGGGQAGVAQEPPEEEPEVSTVASPAAPESDLDLVSTDAESAPETPTNKKGHKKSKSKSSLASLKRLSQLGHRKKKSSGSTVDGLTREEGDGDVTTPTQ</sequence>
<gene>
    <name evidence="3" type="ORF">CVT26_005723</name>
</gene>
<dbReference type="InParanoid" id="A0A409YSL3"/>
<accession>A0A409YSL3</accession>
<dbReference type="SUPFAM" id="SSF160631">
    <property type="entry name" value="SMI1/KNR4-like"/>
    <property type="match status" value="1"/>
</dbReference>
<dbReference type="InterPro" id="IPR037883">
    <property type="entry name" value="Knr4/Smi1-like_sf"/>
</dbReference>
<organism evidence="3 4">
    <name type="scientific">Gymnopilus dilepis</name>
    <dbReference type="NCBI Taxonomy" id="231916"/>
    <lineage>
        <taxon>Eukaryota</taxon>
        <taxon>Fungi</taxon>
        <taxon>Dikarya</taxon>
        <taxon>Basidiomycota</taxon>
        <taxon>Agaricomycotina</taxon>
        <taxon>Agaricomycetes</taxon>
        <taxon>Agaricomycetidae</taxon>
        <taxon>Agaricales</taxon>
        <taxon>Agaricineae</taxon>
        <taxon>Hymenogastraceae</taxon>
        <taxon>Gymnopilus</taxon>
    </lineage>
</organism>
<feature type="region of interest" description="Disordered" evidence="1">
    <location>
        <begin position="453"/>
        <end position="756"/>
    </location>
</feature>
<feature type="domain" description="Knr4/Smi1-like" evidence="2">
    <location>
        <begin position="168"/>
        <end position="400"/>
    </location>
</feature>
<feature type="compositionally biased region" description="Low complexity" evidence="1">
    <location>
        <begin position="463"/>
        <end position="479"/>
    </location>
</feature>
<dbReference type="EMBL" id="NHYE01000390">
    <property type="protein sequence ID" value="PPR06001.1"/>
    <property type="molecule type" value="Genomic_DNA"/>
</dbReference>
<feature type="compositionally biased region" description="Low complexity" evidence="1">
    <location>
        <begin position="1"/>
        <end position="17"/>
    </location>
</feature>
<dbReference type="GO" id="GO:0070880">
    <property type="term" value="P:fungal-type cell wall beta-glucan biosynthetic process"/>
    <property type="evidence" value="ECO:0007669"/>
    <property type="project" value="TreeGrafter"/>
</dbReference>
<dbReference type="InterPro" id="IPR051873">
    <property type="entry name" value="KNR4/SMI1_regulator"/>
</dbReference>
<feature type="compositionally biased region" description="Polar residues" evidence="1">
    <location>
        <begin position="621"/>
        <end position="631"/>
    </location>
</feature>
<dbReference type="SMART" id="SM00860">
    <property type="entry name" value="SMI1_KNR4"/>
    <property type="match status" value="1"/>
</dbReference>
<evidence type="ECO:0000313" key="3">
    <source>
        <dbReference type="EMBL" id="PPR06001.1"/>
    </source>
</evidence>
<proteinExistence type="predicted"/>
<feature type="region of interest" description="Disordered" evidence="1">
    <location>
        <begin position="1"/>
        <end position="28"/>
    </location>
</feature>
<evidence type="ECO:0000313" key="4">
    <source>
        <dbReference type="Proteomes" id="UP000284706"/>
    </source>
</evidence>
<evidence type="ECO:0000256" key="1">
    <source>
        <dbReference type="SAM" id="MobiDB-lite"/>
    </source>
</evidence>
<comment type="caution">
    <text evidence="3">The sequence shown here is derived from an EMBL/GenBank/DDBJ whole genome shotgun (WGS) entry which is preliminary data.</text>
</comment>
<dbReference type="GO" id="GO:0043332">
    <property type="term" value="C:mating projection tip"/>
    <property type="evidence" value="ECO:0007669"/>
    <property type="project" value="TreeGrafter"/>
</dbReference>
<protein>
    <recommendedName>
        <fullName evidence="2">Knr4/Smi1-like domain-containing protein</fullName>
    </recommendedName>
</protein>
<feature type="compositionally biased region" description="Low complexity" evidence="1">
    <location>
        <begin position="608"/>
        <end position="618"/>
    </location>
</feature>